<dbReference type="AlphaFoldDB" id="A0AAP2DM18"/>
<keyword evidence="5" id="KW-1185">Reference proteome</keyword>
<dbReference type="Gene3D" id="2.120.10.80">
    <property type="entry name" value="Kelch-type beta propeller"/>
    <property type="match status" value="2"/>
</dbReference>
<dbReference type="SUPFAM" id="SSF117281">
    <property type="entry name" value="Kelch motif"/>
    <property type="match status" value="1"/>
</dbReference>
<evidence type="ECO:0000256" key="1">
    <source>
        <dbReference type="ARBA" id="ARBA00022441"/>
    </source>
</evidence>
<evidence type="ECO:0000256" key="3">
    <source>
        <dbReference type="SAM" id="SignalP"/>
    </source>
</evidence>
<dbReference type="EMBL" id="JAHESF010000010">
    <property type="protein sequence ID" value="MBT1697622.1"/>
    <property type="molecule type" value="Genomic_DNA"/>
</dbReference>
<keyword evidence="3" id="KW-0732">Signal</keyword>
<dbReference type="InterPro" id="IPR006652">
    <property type="entry name" value="Kelch_1"/>
</dbReference>
<dbReference type="InterPro" id="IPR056734">
    <property type="entry name" value="NANM"/>
</dbReference>
<evidence type="ECO:0000313" key="4">
    <source>
        <dbReference type="EMBL" id="MBT1697622.1"/>
    </source>
</evidence>
<proteinExistence type="predicted"/>
<feature type="chain" id="PRO_5042891708" evidence="3">
    <location>
        <begin position="21"/>
        <end position="339"/>
    </location>
</feature>
<keyword evidence="1" id="KW-0880">Kelch repeat</keyword>
<dbReference type="RefSeq" id="WP_254163493.1">
    <property type="nucleotide sequence ID" value="NZ_JAHESF010000010.1"/>
</dbReference>
<evidence type="ECO:0000256" key="2">
    <source>
        <dbReference type="ARBA" id="ARBA00022737"/>
    </source>
</evidence>
<dbReference type="InterPro" id="IPR015915">
    <property type="entry name" value="Kelch-typ_b-propeller"/>
</dbReference>
<dbReference type="PANTHER" id="PTHR45632:SF3">
    <property type="entry name" value="KELCH-LIKE PROTEIN 32"/>
    <property type="match status" value="1"/>
</dbReference>
<comment type="caution">
    <text evidence="4">The sequence shown here is derived from an EMBL/GenBank/DDBJ whole genome shotgun (WGS) entry which is preliminary data.</text>
</comment>
<sequence length="339" mass="37922">MKYRIFMLLLVAVSLSSSCADPEEETTSIGNWTKTTPFKGRPRSGAISFTIGSKAFVGLGYDGDEYITDFYSYDINTGYWENKKTFPGTARERAVAFSINGRGYIGLGYNRELTKEELGDFWEYNPDTDAWTQVESFAGTARYNAVAFAIGSKAYIGTGYDGDKYNSDFWEFDPTSTPMWHEIRSYPGEKIEGGLAFVIDGKGYVCTGRNNGSYNTGFWRFDPNDAGWTKLTPDSDDDDYYDEFKLGVFRHDAVALVIGPYAYIVGGVASSGATDRSVYQYNSQTGEWDDRTSFEGSARSLAVGYVLGEQAFVGTGQNGTSRYDDIWEFKHLEEYDEDN</sequence>
<dbReference type="PROSITE" id="PS51257">
    <property type="entry name" value="PROKAR_LIPOPROTEIN"/>
    <property type="match status" value="1"/>
</dbReference>
<dbReference type="Proteomes" id="UP001319200">
    <property type="component" value="Unassembled WGS sequence"/>
</dbReference>
<dbReference type="Pfam" id="PF01344">
    <property type="entry name" value="Kelch_1"/>
    <property type="match status" value="1"/>
</dbReference>
<protein>
    <submittedName>
        <fullName evidence="4">Galactose oxidase</fullName>
    </submittedName>
</protein>
<dbReference type="PANTHER" id="PTHR45632">
    <property type="entry name" value="LD33804P"/>
    <property type="match status" value="1"/>
</dbReference>
<dbReference type="Pfam" id="PF24996">
    <property type="entry name" value="NANM"/>
    <property type="match status" value="1"/>
</dbReference>
<reference evidence="4 5" key="1">
    <citation type="submission" date="2021-05" db="EMBL/GenBank/DDBJ databases">
        <title>A Polyphasic approach of four new species of the genus Ohtaekwangia: Ohtaekwangia histidinii sp. nov., Ohtaekwangia cretensis sp. nov., Ohtaekwangia indiensis sp. nov., Ohtaekwangia reichenbachii sp. nov. from diverse environment.</title>
        <authorList>
            <person name="Octaviana S."/>
        </authorList>
    </citation>
    <scope>NUCLEOTIDE SEQUENCE [LARGE SCALE GENOMIC DNA]</scope>
    <source>
        <strain evidence="4 5">PWU4</strain>
    </source>
</reference>
<evidence type="ECO:0000313" key="5">
    <source>
        <dbReference type="Proteomes" id="UP001319200"/>
    </source>
</evidence>
<name>A0AAP2DM18_9BACT</name>
<organism evidence="4 5">
    <name type="scientific">Chryseosolibacter histidini</name>
    <dbReference type="NCBI Taxonomy" id="2782349"/>
    <lineage>
        <taxon>Bacteria</taxon>
        <taxon>Pseudomonadati</taxon>
        <taxon>Bacteroidota</taxon>
        <taxon>Cytophagia</taxon>
        <taxon>Cytophagales</taxon>
        <taxon>Chryseotaleaceae</taxon>
        <taxon>Chryseosolibacter</taxon>
    </lineage>
</organism>
<gene>
    <name evidence="4" type="ORF">KK083_12090</name>
</gene>
<feature type="signal peptide" evidence="3">
    <location>
        <begin position="1"/>
        <end position="20"/>
    </location>
</feature>
<accession>A0AAP2DM18</accession>
<keyword evidence="2" id="KW-0677">Repeat</keyword>